<dbReference type="Pfam" id="PF07887">
    <property type="entry name" value="Calmodulin_bind"/>
    <property type="match status" value="1"/>
</dbReference>
<dbReference type="PANTHER" id="PTHR31713">
    <property type="entry name" value="OS02G0177800 PROTEIN"/>
    <property type="match status" value="1"/>
</dbReference>
<dbReference type="PANTHER" id="PTHR31713:SF55">
    <property type="entry name" value="OS11G0663100 PROTEIN"/>
    <property type="match status" value="1"/>
</dbReference>
<dbReference type="InterPro" id="IPR026960">
    <property type="entry name" value="RVT-Znf"/>
</dbReference>
<feature type="domain" description="Reverse transcriptase zinc-binding" evidence="3">
    <location>
        <begin position="641"/>
        <end position="725"/>
    </location>
</feature>
<proteinExistence type="predicted"/>
<organism evidence="4">
    <name type="scientific">Oryza sativa subsp. japonica</name>
    <name type="common">Rice</name>
    <dbReference type="NCBI Taxonomy" id="39947"/>
    <lineage>
        <taxon>Eukaryota</taxon>
        <taxon>Viridiplantae</taxon>
        <taxon>Streptophyta</taxon>
        <taxon>Embryophyta</taxon>
        <taxon>Tracheophyta</taxon>
        <taxon>Spermatophyta</taxon>
        <taxon>Magnoliopsida</taxon>
        <taxon>Liliopsida</taxon>
        <taxon>Poales</taxon>
        <taxon>Poaceae</taxon>
        <taxon>BOP clade</taxon>
        <taxon>Oryzoideae</taxon>
        <taxon>Oryzeae</taxon>
        <taxon>Oryzinae</taxon>
        <taxon>Oryza</taxon>
        <taxon>Oryza sativa</taxon>
    </lineage>
</organism>
<dbReference type="InterPro" id="IPR012416">
    <property type="entry name" value="CBP60"/>
</dbReference>
<reference evidence="4" key="2">
    <citation type="submission" date="2005-04" db="EMBL/GenBank/DDBJ databases">
        <authorList>
            <person name="Buell C.R."/>
            <person name="Wing R.A."/>
            <person name="McCombie W.A."/>
            <person name="Ouyang S."/>
        </authorList>
    </citation>
    <scope>NUCLEOTIDE SEQUENCE</scope>
</reference>
<accession>Q2QZZ1</accession>
<feature type="region of interest" description="Disordered" evidence="1">
    <location>
        <begin position="1"/>
        <end position="44"/>
    </location>
</feature>
<feature type="compositionally biased region" description="Basic and acidic residues" evidence="1">
    <location>
        <begin position="29"/>
        <end position="41"/>
    </location>
</feature>
<evidence type="ECO:0000259" key="2">
    <source>
        <dbReference type="Pfam" id="PF07887"/>
    </source>
</evidence>
<dbReference type="InterPro" id="IPR046831">
    <property type="entry name" value="Calmodulin_bind_N"/>
</dbReference>
<reference evidence="4" key="3">
    <citation type="submission" date="2006-01" db="EMBL/GenBank/DDBJ databases">
        <authorList>
            <person name="Buell R."/>
        </authorList>
    </citation>
    <scope>NUCLEOTIDE SEQUENCE</scope>
</reference>
<protein>
    <submittedName>
        <fullName evidence="4">Expressed protein</fullName>
    </submittedName>
</protein>
<dbReference type="AlphaFoldDB" id="Q2QZZ1"/>
<name>Q2QZZ1_ORYSJ</name>
<dbReference type="GO" id="GO:0005516">
    <property type="term" value="F:calmodulin binding"/>
    <property type="evidence" value="ECO:0007669"/>
    <property type="project" value="InterPro"/>
</dbReference>
<evidence type="ECO:0000256" key="1">
    <source>
        <dbReference type="SAM" id="MobiDB-lite"/>
    </source>
</evidence>
<reference evidence="4" key="1">
    <citation type="journal article" date="2005" name="BMC Biol.">
        <title>The sequence of rice chromosomes 11 and 12, rich in disease resistance genes and recent gene duplications.</title>
        <authorList>
            <consortium name="The rice chromosomes 11 and 12 sequencing consortia"/>
        </authorList>
    </citation>
    <scope>NUCLEOTIDE SEQUENCE [LARGE SCALE GENOMIC DNA]</scope>
</reference>
<evidence type="ECO:0000313" key="4">
    <source>
        <dbReference type="EMBL" id="ABA95148.1"/>
    </source>
</evidence>
<evidence type="ECO:0000259" key="3">
    <source>
        <dbReference type="Pfam" id="PF13966"/>
    </source>
</evidence>
<dbReference type="Pfam" id="PF13966">
    <property type="entry name" value="zf-RVT"/>
    <property type="match status" value="1"/>
</dbReference>
<gene>
    <name evidence="4" type="ordered locus">LOC_Os11g44350</name>
</gene>
<dbReference type="EMBL" id="DP000010">
    <property type="protein sequence ID" value="ABA95148.1"/>
    <property type="molecule type" value="Genomic_DNA"/>
</dbReference>
<sequence length="821" mass="93772">MAAPLGGVDGRHSGETGGAWCDRWPAGKKSGEGTRWRDGLRPGETGGRRLLVAHRHVAGPPPLPPRPGDLVPHHPPVGWLKGKKETQDFYKSQIEILKKEMQCMSKGFIEERKVLQREMQLFYQNSQLQLNEQISEQQRRMEQIWGQFNTLISDTSTPGDHVKKHTNHRCCNDKFSRHVITADDGSPIKVAIYDHDNKIITNGPLSSMQVRIVVMNGEFNKDNKVQWNRDSFLQNIVYGRPGKLPLFANELYLRLENGVANLYGAKFQDNSSFLPSKQFRHKLLQHKGIKTEGDFLCFFHKNPKELRKILGNISDQDWDMIINHALKCKPRPANYSSYTEEMNVHQEHESFHTSNGNCYLKGSCSMQPSPAPANLPVSENHTEQIDIQLSKQHASRFLQQIMDCHLVHHGEYLNKAKFHPNTLDQSVKAYGEFQTMQASQEVSTIENEVLSRVSEEQLSQVSTSAGDTMEEFLASLEKDLLQDDSRSDFTETYWGDAYNAVKQTGGLPRVNEAHNMSRGGISPASETPCDETDKLLFAAATKITVGDGNTARFWDSAWLDGQRPKGIMPLVYAISKKRGKSLREGIENDTWIEDLKLNGNTTFTVDVIRQLVSLWSATQGILLNQDEPDHITWKLSNHGEYSASSAYKAQLLGNVGTNYNSLIWKSWAPAKCKFYLWLVIQNKVWTSDWLAARGWQNNGLCPLCRETNETACHLVAFCRYTRRIWRLTASWVAYQQLDPNHWDPCQSIQEWWDMLNNKKEVPKKGLRSLTLLIVWEIWKERNQRIFEHKETTAPNLMAKIKEEARTWIMAGARRLGEFLPS</sequence>
<feature type="domain" description="Calmodulin binding protein-like N-terminal" evidence="2">
    <location>
        <begin position="174"/>
        <end position="280"/>
    </location>
</feature>